<keyword evidence="2" id="KW-1185">Reference proteome</keyword>
<organism evidence="2">
    <name type="scientific">Perkinsus marinus (strain ATCC 50983 / TXsc)</name>
    <dbReference type="NCBI Taxonomy" id="423536"/>
    <lineage>
        <taxon>Eukaryota</taxon>
        <taxon>Sar</taxon>
        <taxon>Alveolata</taxon>
        <taxon>Perkinsozoa</taxon>
        <taxon>Perkinsea</taxon>
        <taxon>Perkinsida</taxon>
        <taxon>Perkinsidae</taxon>
        <taxon>Perkinsus</taxon>
    </lineage>
</organism>
<evidence type="ECO:0000313" key="1">
    <source>
        <dbReference type="EMBL" id="EER14134.1"/>
    </source>
</evidence>
<reference evidence="1 2" key="1">
    <citation type="submission" date="2008-07" db="EMBL/GenBank/DDBJ databases">
        <authorList>
            <person name="El-Sayed N."/>
            <person name="Caler E."/>
            <person name="Inman J."/>
            <person name="Amedeo P."/>
            <person name="Hass B."/>
            <person name="Wortman J."/>
        </authorList>
    </citation>
    <scope>NUCLEOTIDE SEQUENCE [LARGE SCALE GENOMIC DNA]</scope>
    <source>
        <strain evidence="2">ATCC 50983 / TXsc</strain>
    </source>
</reference>
<gene>
    <name evidence="1" type="ORF">Pmar_PMAR004795</name>
</gene>
<sequence length="53" mass="5714">SLPPSELATSAVHIGDLERAARDRGRGEEADYWHCVLALVKEQLAAKTEAGPK</sequence>
<accession>C5KN09</accession>
<evidence type="ECO:0000313" key="2">
    <source>
        <dbReference type="Proteomes" id="UP000007800"/>
    </source>
</evidence>
<dbReference type="InParanoid" id="C5KN09"/>
<dbReference type="AlphaFoldDB" id="C5KN09"/>
<proteinExistence type="predicted"/>
<dbReference type="Proteomes" id="UP000007800">
    <property type="component" value="Unassembled WGS sequence"/>
</dbReference>
<dbReference type="RefSeq" id="XP_002782339.1">
    <property type="nucleotide sequence ID" value="XM_002782293.1"/>
</dbReference>
<protein>
    <submittedName>
        <fullName evidence="1">Uncharacterized protein</fullName>
    </submittedName>
</protein>
<name>C5KN09_PERM5</name>
<dbReference type="GeneID" id="9060089"/>
<dbReference type="EMBL" id="GG674529">
    <property type="protein sequence ID" value="EER14134.1"/>
    <property type="molecule type" value="Genomic_DNA"/>
</dbReference>
<feature type="non-terminal residue" evidence="1">
    <location>
        <position position="1"/>
    </location>
</feature>
<dbReference type="OrthoDB" id="265955at2759"/>
<feature type="non-terminal residue" evidence="1">
    <location>
        <position position="53"/>
    </location>
</feature>